<dbReference type="GO" id="GO:0010628">
    <property type="term" value="P:positive regulation of gene expression"/>
    <property type="evidence" value="ECO:0007669"/>
    <property type="project" value="TreeGrafter"/>
</dbReference>
<dbReference type="PANTHER" id="PTHR47800">
    <property type="entry name" value="C2 DOMAIN-CONTAINING PROTEIN"/>
    <property type="match status" value="1"/>
</dbReference>
<protein>
    <recommendedName>
        <fullName evidence="1">C2 domain-containing protein</fullName>
    </recommendedName>
</protein>
<dbReference type="Proteomes" id="UP000027195">
    <property type="component" value="Unassembled WGS sequence"/>
</dbReference>
<feature type="domain" description="C2" evidence="1">
    <location>
        <begin position="11"/>
        <end position="139"/>
    </location>
</feature>
<dbReference type="Gene3D" id="2.60.40.150">
    <property type="entry name" value="C2 domain"/>
    <property type="match status" value="1"/>
</dbReference>
<keyword evidence="3" id="KW-1185">Reference proteome</keyword>
<evidence type="ECO:0000313" key="2">
    <source>
        <dbReference type="EMBL" id="KDQ21409.1"/>
    </source>
</evidence>
<dbReference type="SMART" id="SM00239">
    <property type="entry name" value="C2"/>
    <property type="match status" value="1"/>
</dbReference>
<dbReference type="CDD" id="cd00030">
    <property type="entry name" value="C2"/>
    <property type="match status" value="1"/>
</dbReference>
<dbReference type="EMBL" id="KL198016">
    <property type="protein sequence ID" value="KDQ21409.1"/>
    <property type="molecule type" value="Genomic_DNA"/>
</dbReference>
<evidence type="ECO:0000313" key="3">
    <source>
        <dbReference type="Proteomes" id="UP000027195"/>
    </source>
</evidence>
<dbReference type="PROSITE" id="PS50004">
    <property type="entry name" value="C2"/>
    <property type="match status" value="1"/>
</dbReference>
<organism evidence="2 3">
    <name type="scientific">Botryobasidium botryosum (strain FD-172 SS1)</name>
    <dbReference type="NCBI Taxonomy" id="930990"/>
    <lineage>
        <taxon>Eukaryota</taxon>
        <taxon>Fungi</taxon>
        <taxon>Dikarya</taxon>
        <taxon>Basidiomycota</taxon>
        <taxon>Agaricomycotina</taxon>
        <taxon>Agaricomycetes</taxon>
        <taxon>Cantharellales</taxon>
        <taxon>Botryobasidiaceae</taxon>
        <taxon>Botryobasidium</taxon>
    </lineage>
</organism>
<dbReference type="InterPro" id="IPR035892">
    <property type="entry name" value="C2_domain_sf"/>
</dbReference>
<dbReference type="SUPFAM" id="SSF49562">
    <property type="entry name" value="C2 domain (Calcium/lipid-binding domain, CaLB)"/>
    <property type="match status" value="1"/>
</dbReference>
<proteinExistence type="predicted"/>
<dbReference type="OrthoDB" id="73919at2759"/>
<dbReference type="STRING" id="930990.A0A067N0N9"/>
<dbReference type="Pfam" id="PF00168">
    <property type="entry name" value="C2"/>
    <property type="match status" value="1"/>
</dbReference>
<dbReference type="PANTHER" id="PTHR47800:SF5">
    <property type="entry name" value="FER-1-LIKE PROTEIN 6"/>
    <property type="match status" value="1"/>
</dbReference>
<evidence type="ECO:0000259" key="1">
    <source>
        <dbReference type="PROSITE" id="PS50004"/>
    </source>
</evidence>
<sequence>MSRIVNHIRDKKNQIQESFAPDNDRNSHEYFTAPVDLTIQFIGASGIPKMDVIGIADPYVVANLDDRVSYVSSVKKNTDTPTWNEVWTIKNVPPRAKLYIEVHDKDAGQLTDGYVGKCETTVYNGTRELQLQGHLKRKRGNIWIGMTATPADEESRGFPEYTFDGPVRYTRHNSPTVGHFTSVNAARLYCTWKIHLRGIPRVFGTSHQGWNRSYKAAQSIFQGPLSITVRAGIQAGHKLLYARTTQNATGQLNNAADFWELLRDVITRDGREEGRIKPAVYTYIIDDETLRFSETGAAFLIDFASKHALHSNCQPAVRYSGEFHPRPVGGWENFDESKPDSSVEWELVMDNGSGTYSPAAARLPQVCQLMEYNLPGIRVIGLDFKDEGLKKSMEACRDYALKNRGVEKDELQPHLSQQNEETLWHMAVLGKFRDVGKKISHNSHSAEDEEIRD</sequence>
<gene>
    <name evidence="2" type="ORF">BOTBODRAFT_99148</name>
</gene>
<dbReference type="InParanoid" id="A0A067N0N9"/>
<dbReference type="InterPro" id="IPR000008">
    <property type="entry name" value="C2_dom"/>
</dbReference>
<name>A0A067N0N9_BOTB1</name>
<accession>A0A067N0N9</accession>
<dbReference type="HOGENOM" id="CLU_022666_0_1_1"/>
<reference evidence="3" key="1">
    <citation type="journal article" date="2014" name="Proc. Natl. Acad. Sci. U.S.A.">
        <title>Extensive sampling of basidiomycete genomes demonstrates inadequacy of the white-rot/brown-rot paradigm for wood decay fungi.</title>
        <authorList>
            <person name="Riley R."/>
            <person name="Salamov A.A."/>
            <person name="Brown D.W."/>
            <person name="Nagy L.G."/>
            <person name="Floudas D."/>
            <person name="Held B.W."/>
            <person name="Levasseur A."/>
            <person name="Lombard V."/>
            <person name="Morin E."/>
            <person name="Otillar R."/>
            <person name="Lindquist E.A."/>
            <person name="Sun H."/>
            <person name="LaButti K.M."/>
            <person name="Schmutz J."/>
            <person name="Jabbour D."/>
            <person name="Luo H."/>
            <person name="Baker S.E."/>
            <person name="Pisabarro A.G."/>
            <person name="Walton J.D."/>
            <person name="Blanchette R.A."/>
            <person name="Henrissat B."/>
            <person name="Martin F."/>
            <person name="Cullen D."/>
            <person name="Hibbett D.S."/>
            <person name="Grigoriev I.V."/>
        </authorList>
    </citation>
    <scope>NUCLEOTIDE SEQUENCE [LARGE SCALE GENOMIC DNA]</scope>
    <source>
        <strain evidence="3">FD-172 SS1</strain>
    </source>
</reference>
<dbReference type="AlphaFoldDB" id="A0A067N0N9"/>